<protein>
    <recommendedName>
        <fullName evidence="8">Tyr recombinase domain-containing protein</fullName>
    </recommendedName>
</protein>
<dbReference type="GO" id="GO:0006310">
    <property type="term" value="P:DNA recombination"/>
    <property type="evidence" value="ECO:0007669"/>
    <property type="project" value="UniProtKB-KW"/>
</dbReference>
<evidence type="ECO:0000256" key="1">
    <source>
        <dbReference type="ARBA" id="ARBA00023125"/>
    </source>
</evidence>
<evidence type="ECO:0000256" key="3">
    <source>
        <dbReference type="SAM" id="MobiDB-lite"/>
    </source>
</evidence>
<evidence type="ECO:0000259" key="4">
    <source>
        <dbReference type="PROSITE" id="PS51898"/>
    </source>
</evidence>
<keyword evidence="2" id="KW-0233">DNA recombination</keyword>
<dbReference type="EMBL" id="JAAPAO010001877">
    <property type="protein sequence ID" value="KAF4648647.1"/>
    <property type="molecule type" value="Genomic_DNA"/>
</dbReference>
<evidence type="ECO:0000259" key="5">
    <source>
        <dbReference type="PROSITE" id="PS51900"/>
    </source>
</evidence>
<accession>A0A7J6KNI8</accession>
<dbReference type="InterPro" id="IPR025269">
    <property type="entry name" value="SAM-like_dom"/>
</dbReference>
<dbReference type="InterPro" id="IPR010998">
    <property type="entry name" value="Integrase_recombinase_N"/>
</dbReference>
<dbReference type="GO" id="GO:0015074">
    <property type="term" value="P:DNA integration"/>
    <property type="evidence" value="ECO:0007669"/>
    <property type="project" value="InterPro"/>
</dbReference>
<sequence>MPIPFLKALSDDLERKNRLMHEFLSDRRSSYTRKPRTSKKPSSRISKPKETSISDEEVKRFLSKARAVNTQKQYESIVRGYKDFMAMQDPSTTCFPLDPDMLVRYAAYLTKNNKGKETIMKYIRVLRTVDKSCKSTRRWSVADEEILRLAREAVRRIKGGSPPKQALTLTSEQLKKIAFLTPSSGDRSSSTAVLLGVAACLRPGELYALKKEDVKYSSKERTLVLTIREGKTDVERLGQDVIVGCVCKAGPSGDQICPVHRVKELLFRDNGERLFPKSEKQLDKDIRELLHLVTGDESRATAHALRRSAAHLMAANGLSAQEIADHGRWKTTTTVLNTYLRQSSSYNQRAAQYSYKMLDLKPPVEDEDETVKMRLLIAPLKSFQD</sequence>
<proteinExistence type="predicted"/>
<dbReference type="SUPFAM" id="SSF56349">
    <property type="entry name" value="DNA breaking-rejoining enzymes"/>
    <property type="match status" value="1"/>
</dbReference>
<dbReference type="Pfam" id="PF13102">
    <property type="entry name" value="Phage_int_SAM_5"/>
    <property type="match status" value="1"/>
</dbReference>
<evidence type="ECO:0008006" key="8">
    <source>
        <dbReference type="Google" id="ProtNLM"/>
    </source>
</evidence>
<dbReference type="Proteomes" id="UP000591131">
    <property type="component" value="Unassembled WGS sequence"/>
</dbReference>
<reference evidence="6 7" key="1">
    <citation type="submission" date="2020-04" db="EMBL/GenBank/DDBJ databases">
        <title>Perkinsus chesapeaki whole genome sequence.</title>
        <authorList>
            <person name="Bogema D.R."/>
        </authorList>
    </citation>
    <scope>NUCLEOTIDE SEQUENCE [LARGE SCALE GENOMIC DNA]</scope>
    <source>
        <strain evidence="6">ATCC PRA-425</strain>
    </source>
</reference>
<dbReference type="InterPro" id="IPR052925">
    <property type="entry name" value="Phage_Integrase-like_Recomb"/>
</dbReference>
<dbReference type="PROSITE" id="PS51900">
    <property type="entry name" value="CB"/>
    <property type="match status" value="1"/>
</dbReference>
<dbReference type="InterPro" id="IPR002104">
    <property type="entry name" value="Integrase_catalytic"/>
</dbReference>
<feature type="region of interest" description="Disordered" evidence="3">
    <location>
        <begin position="24"/>
        <end position="51"/>
    </location>
</feature>
<keyword evidence="1" id="KW-0238">DNA-binding</keyword>
<dbReference type="Gene3D" id="1.10.443.10">
    <property type="entry name" value="Intergrase catalytic core"/>
    <property type="match status" value="1"/>
</dbReference>
<evidence type="ECO:0000256" key="2">
    <source>
        <dbReference type="ARBA" id="ARBA00023172"/>
    </source>
</evidence>
<dbReference type="PANTHER" id="PTHR34605">
    <property type="entry name" value="PHAGE_INTEGRASE DOMAIN-CONTAINING PROTEIN"/>
    <property type="match status" value="1"/>
</dbReference>
<name>A0A7J6KNI8_PERCH</name>
<dbReference type="PANTHER" id="PTHR34605:SF3">
    <property type="entry name" value="P CELL-TYPE AGGLUTINATION PROTEIN MAP4-LIKE-RELATED"/>
    <property type="match status" value="1"/>
</dbReference>
<dbReference type="InterPro" id="IPR011010">
    <property type="entry name" value="DNA_brk_join_enz"/>
</dbReference>
<feature type="domain" description="Core-binding (CB)" evidence="5">
    <location>
        <begin position="52"/>
        <end position="134"/>
    </location>
</feature>
<keyword evidence="7" id="KW-1185">Reference proteome</keyword>
<evidence type="ECO:0000313" key="6">
    <source>
        <dbReference type="EMBL" id="KAF4648647.1"/>
    </source>
</evidence>
<dbReference type="Gene3D" id="1.10.150.130">
    <property type="match status" value="1"/>
</dbReference>
<dbReference type="InterPro" id="IPR013762">
    <property type="entry name" value="Integrase-like_cat_sf"/>
</dbReference>
<dbReference type="Pfam" id="PF00589">
    <property type="entry name" value="Phage_integrase"/>
    <property type="match status" value="1"/>
</dbReference>
<dbReference type="GO" id="GO:0003677">
    <property type="term" value="F:DNA binding"/>
    <property type="evidence" value="ECO:0007669"/>
    <property type="project" value="UniProtKB-KW"/>
</dbReference>
<dbReference type="AlphaFoldDB" id="A0A7J6KNI8"/>
<dbReference type="InterPro" id="IPR044068">
    <property type="entry name" value="CB"/>
</dbReference>
<feature type="domain" description="Tyr recombinase" evidence="4">
    <location>
        <begin position="164"/>
        <end position="354"/>
    </location>
</feature>
<evidence type="ECO:0000313" key="7">
    <source>
        <dbReference type="Proteomes" id="UP000591131"/>
    </source>
</evidence>
<dbReference type="PROSITE" id="PS51898">
    <property type="entry name" value="TYR_RECOMBINASE"/>
    <property type="match status" value="1"/>
</dbReference>
<gene>
    <name evidence="6" type="ORF">FOL47_002953</name>
</gene>
<feature type="compositionally biased region" description="Basic residues" evidence="3">
    <location>
        <begin position="30"/>
        <end position="42"/>
    </location>
</feature>
<comment type="caution">
    <text evidence="6">The sequence shown here is derived from an EMBL/GenBank/DDBJ whole genome shotgun (WGS) entry which is preliminary data.</text>
</comment>
<organism evidence="6 7">
    <name type="scientific">Perkinsus chesapeaki</name>
    <name type="common">Clam parasite</name>
    <name type="synonym">Perkinsus andrewsi</name>
    <dbReference type="NCBI Taxonomy" id="330153"/>
    <lineage>
        <taxon>Eukaryota</taxon>
        <taxon>Sar</taxon>
        <taxon>Alveolata</taxon>
        <taxon>Perkinsozoa</taxon>
        <taxon>Perkinsea</taxon>
        <taxon>Perkinsida</taxon>
        <taxon>Perkinsidae</taxon>
        <taxon>Perkinsus</taxon>
    </lineage>
</organism>